<reference evidence="16 17" key="1">
    <citation type="submission" date="2023-01" db="EMBL/GenBank/DDBJ databases">
        <title>Cultivation and genomic characterization of new, ubiquitous marine nitrite-oxidizing bacteria from the Nitrospirales.</title>
        <authorList>
            <person name="Mueller A.J."/>
            <person name="Daebeler A."/>
            <person name="Herbold C.W."/>
            <person name="Kirkegaard R.H."/>
            <person name="Daims H."/>
        </authorList>
    </citation>
    <scope>NUCLEOTIDE SEQUENCE [LARGE SCALE GENOMIC DNA]</scope>
    <source>
        <strain evidence="16 17">DK</strain>
    </source>
</reference>
<evidence type="ECO:0000313" key="16">
    <source>
        <dbReference type="EMBL" id="WNM63424.1"/>
    </source>
</evidence>
<dbReference type="Gene3D" id="3.30.390.30">
    <property type="match status" value="1"/>
</dbReference>
<feature type="binding site" evidence="11">
    <location>
        <position position="269"/>
    </location>
    <ligand>
        <name>NAD(+)</name>
        <dbReference type="ChEBI" id="CHEBI:57540"/>
    </ligand>
</feature>
<evidence type="ECO:0000256" key="6">
    <source>
        <dbReference type="ARBA" id="ARBA00023027"/>
    </source>
</evidence>
<evidence type="ECO:0000256" key="4">
    <source>
        <dbReference type="ARBA" id="ARBA00022827"/>
    </source>
</evidence>
<protein>
    <recommendedName>
        <fullName evidence="2 13">Dihydrolipoyl dehydrogenase</fullName>
        <ecNumber evidence="2 13">1.8.1.4</ecNumber>
    </recommendedName>
</protein>
<feature type="disulfide bond" description="Redox-active" evidence="12">
    <location>
        <begin position="43"/>
        <end position="48"/>
    </location>
</feature>
<evidence type="ECO:0000259" key="14">
    <source>
        <dbReference type="Pfam" id="PF02852"/>
    </source>
</evidence>
<feature type="binding site" evidence="11">
    <location>
        <position position="310"/>
    </location>
    <ligand>
        <name>FAD</name>
        <dbReference type="ChEBI" id="CHEBI:57692"/>
    </ligand>
</feature>
<name>A0AA96GSS9_9BACT</name>
<keyword evidence="5 13" id="KW-0560">Oxidoreductase</keyword>
<dbReference type="RefSeq" id="WP_312748021.1">
    <property type="nucleotide sequence ID" value="NZ_CP116968.1"/>
</dbReference>
<dbReference type="GO" id="GO:0050660">
    <property type="term" value="F:flavin adenine dinucleotide binding"/>
    <property type="evidence" value="ECO:0007669"/>
    <property type="project" value="InterPro"/>
</dbReference>
<keyword evidence="17" id="KW-1185">Reference proteome</keyword>
<evidence type="ECO:0000256" key="1">
    <source>
        <dbReference type="ARBA" id="ARBA00007532"/>
    </source>
</evidence>
<feature type="binding site" evidence="11">
    <location>
        <begin position="182"/>
        <end position="189"/>
    </location>
    <ligand>
        <name>NAD(+)</name>
        <dbReference type="ChEBI" id="CHEBI:57540"/>
    </ligand>
</feature>
<evidence type="ECO:0000256" key="5">
    <source>
        <dbReference type="ARBA" id="ARBA00023002"/>
    </source>
</evidence>
<keyword evidence="3 13" id="KW-0285">Flavoprotein</keyword>
<keyword evidence="6 11" id="KW-0520">NAD</keyword>
<feature type="domain" description="Pyridine nucleotide-disulphide oxidoreductase dimerisation" evidence="14">
    <location>
        <begin position="344"/>
        <end position="453"/>
    </location>
</feature>
<dbReference type="PROSITE" id="PS00076">
    <property type="entry name" value="PYRIDINE_REDOX_1"/>
    <property type="match status" value="1"/>
</dbReference>
<accession>A0AA96GSS9</accession>
<dbReference type="KEGG" id="nneo:PQG83_06640"/>
<dbReference type="PANTHER" id="PTHR22912">
    <property type="entry name" value="DISULFIDE OXIDOREDUCTASE"/>
    <property type="match status" value="1"/>
</dbReference>
<feature type="binding site" evidence="11">
    <location>
        <position position="116"/>
    </location>
    <ligand>
        <name>FAD</name>
        <dbReference type="ChEBI" id="CHEBI:57692"/>
    </ligand>
</feature>
<dbReference type="SUPFAM" id="SSF51905">
    <property type="entry name" value="FAD/NAD(P)-binding domain"/>
    <property type="match status" value="1"/>
</dbReference>
<dbReference type="FunFam" id="3.30.390.30:FF:000001">
    <property type="entry name" value="Dihydrolipoyl dehydrogenase"/>
    <property type="match status" value="1"/>
</dbReference>
<evidence type="ECO:0000256" key="2">
    <source>
        <dbReference type="ARBA" id="ARBA00012608"/>
    </source>
</evidence>
<dbReference type="SUPFAM" id="SSF55424">
    <property type="entry name" value="FAD/NAD-linked reductases, dimerisation (C-terminal) domain"/>
    <property type="match status" value="1"/>
</dbReference>
<dbReference type="Pfam" id="PF02852">
    <property type="entry name" value="Pyr_redox_dim"/>
    <property type="match status" value="1"/>
</dbReference>
<feature type="active site" description="Proton acceptor" evidence="10">
    <location>
        <position position="442"/>
    </location>
</feature>
<evidence type="ECO:0000256" key="12">
    <source>
        <dbReference type="PIRSR" id="PIRSR000350-4"/>
    </source>
</evidence>
<evidence type="ECO:0000256" key="9">
    <source>
        <dbReference type="ARBA" id="ARBA00049187"/>
    </source>
</evidence>
<dbReference type="GO" id="GO:0004148">
    <property type="term" value="F:dihydrolipoyl dehydrogenase (NADH) activity"/>
    <property type="evidence" value="ECO:0007669"/>
    <property type="project" value="UniProtKB-EC"/>
</dbReference>
<feature type="binding site" evidence="11">
    <location>
        <position position="52"/>
    </location>
    <ligand>
        <name>FAD</name>
        <dbReference type="ChEBI" id="CHEBI:57692"/>
    </ligand>
</feature>
<dbReference type="GO" id="GO:0006103">
    <property type="term" value="P:2-oxoglutarate metabolic process"/>
    <property type="evidence" value="ECO:0007669"/>
    <property type="project" value="TreeGrafter"/>
</dbReference>
<comment type="miscellaneous">
    <text evidence="13">The active site is a redox-active disulfide bond.</text>
</comment>
<evidence type="ECO:0000256" key="7">
    <source>
        <dbReference type="ARBA" id="ARBA00023157"/>
    </source>
</evidence>
<evidence type="ECO:0000256" key="8">
    <source>
        <dbReference type="ARBA" id="ARBA00023284"/>
    </source>
</evidence>
<keyword evidence="11" id="KW-0547">Nucleotide-binding</keyword>
<feature type="binding site" evidence="11">
    <location>
        <begin position="316"/>
        <end position="319"/>
    </location>
    <ligand>
        <name>FAD</name>
        <dbReference type="ChEBI" id="CHEBI:57692"/>
    </ligand>
</feature>
<comment type="similarity">
    <text evidence="1 13">Belongs to the class-I pyridine nucleotide-disulfide oxidoreductase family.</text>
</comment>
<dbReference type="InterPro" id="IPR004099">
    <property type="entry name" value="Pyr_nucl-diS_OxRdtase_dimer"/>
</dbReference>
<keyword evidence="8 13" id="KW-0676">Redox-active center</keyword>
<dbReference type="AlphaFoldDB" id="A0AA96GSS9"/>
<dbReference type="InterPro" id="IPR012999">
    <property type="entry name" value="Pyr_OxRdtase_I_AS"/>
</dbReference>
<dbReference type="EC" id="1.8.1.4" evidence="2 13"/>
<evidence type="ECO:0000256" key="3">
    <source>
        <dbReference type="ARBA" id="ARBA00022630"/>
    </source>
</evidence>
<dbReference type="InterPro" id="IPR036188">
    <property type="entry name" value="FAD/NAD-bd_sf"/>
</dbReference>
<comment type="cofactor">
    <cofactor evidence="11 13">
        <name>FAD</name>
        <dbReference type="ChEBI" id="CHEBI:57692"/>
    </cofactor>
    <text evidence="11 13">Binds 1 FAD per subunit.</text>
</comment>
<dbReference type="Pfam" id="PF07992">
    <property type="entry name" value="Pyr_redox_2"/>
    <property type="match status" value="1"/>
</dbReference>
<gene>
    <name evidence="16" type="primary">lpdA</name>
    <name evidence="16" type="ORF">PQG83_06640</name>
</gene>
<dbReference type="NCBIfam" id="TIGR01350">
    <property type="entry name" value="lipoamide_DH"/>
    <property type="match status" value="1"/>
</dbReference>
<feature type="domain" description="FAD/NAD(P)-binding" evidence="15">
    <location>
        <begin position="7"/>
        <end position="325"/>
    </location>
</feature>
<dbReference type="InterPro" id="IPR050151">
    <property type="entry name" value="Class-I_Pyr_Nuc-Dis_Oxidored"/>
</dbReference>
<evidence type="ECO:0000313" key="17">
    <source>
        <dbReference type="Proteomes" id="UP001302494"/>
    </source>
</evidence>
<dbReference type="Proteomes" id="UP001302494">
    <property type="component" value="Chromosome"/>
</dbReference>
<evidence type="ECO:0000256" key="11">
    <source>
        <dbReference type="PIRSR" id="PIRSR000350-3"/>
    </source>
</evidence>
<proteinExistence type="inferred from homology"/>
<dbReference type="GO" id="GO:0005737">
    <property type="term" value="C:cytoplasm"/>
    <property type="evidence" value="ECO:0007669"/>
    <property type="project" value="UniProtKB-ARBA"/>
</dbReference>
<dbReference type="PRINTS" id="PR00368">
    <property type="entry name" value="FADPNR"/>
</dbReference>
<dbReference type="InterPro" id="IPR006258">
    <property type="entry name" value="Lipoamide_DH"/>
</dbReference>
<organism evidence="16 17">
    <name type="scientific">Candidatus Nitrospira neomarina</name>
    <dbReference type="NCBI Taxonomy" id="3020899"/>
    <lineage>
        <taxon>Bacteria</taxon>
        <taxon>Pseudomonadati</taxon>
        <taxon>Nitrospirota</taxon>
        <taxon>Nitrospiria</taxon>
        <taxon>Nitrospirales</taxon>
        <taxon>Nitrospiraceae</taxon>
        <taxon>Nitrospira</taxon>
    </lineage>
</organism>
<feature type="binding site" evidence="11">
    <location>
        <position position="205"/>
    </location>
    <ligand>
        <name>NAD(+)</name>
        <dbReference type="ChEBI" id="CHEBI:57540"/>
    </ligand>
</feature>
<evidence type="ECO:0000259" key="15">
    <source>
        <dbReference type="Pfam" id="PF07992"/>
    </source>
</evidence>
<dbReference type="InterPro" id="IPR016156">
    <property type="entry name" value="FAD/NAD-linked_Rdtase_dimer_sf"/>
</dbReference>
<keyword evidence="7" id="KW-1015">Disulfide bond</keyword>
<feature type="binding site" evidence="11">
    <location>
        <begin position="145"/>
        <end position="147"/>
    </location>
    <ligand>
        <name>FAD</name>
        <dbReference type="ChEBI" id="CHEBI:57692"/>
    </ligand>
</feature>
<dbReference type="InterPro" id="IPR023753">
    <property type="entry name" value="FAD/NAD-binding_dom"/>
</dbReference>
<dbReference type="EMBL" id="CP116968">
    <property type="protein sequence ID" value="WNM63424.1"/>
    <property type="molecule type" value="Genomic_DNA"/>
</dbReference>
<sequence>MTTSPPHIVIIGSGPGGYVAAIRAAQLGAMVTILEEQVLGGVCLNWGCIPSKTLLGFIDLGERVRHAQPFGLNIEGPVSYDLARMVARKEEVVRGLVKGIGTLLKQWKITHVPGRGELVNDRQVRVTHLDGSSSTIDADAIILATGSSWPELPQFPIDGQRVLTSKEALDLTEIPRSMVIVGGGIEGCEFACLLSGLGTEVSMVEMMPSVLPLEDEDTISTMTRELKKRKIQLYLNTQITNWAAVDEGVRATLASGEELVTGHLLVSVGRRLNSGRLGLEQVGVQVGARGEILINEKMETSVPGIYAIGDVTGKFMLAHVASAQGKVAVSNAMGRPQAINYDVIPAGIFTLPEIGRVGLTEAQARERGLAVAVGRFKYAGLGKAQAVGEPFGHFKVISDEQTKKILGVHIIGAHAADLIHEAAMAMQGGLTVEDLANMIHAHPTFSEGLMEAAEDVEGMAIHQARKR</sequence>
<dbReference type="PRINTS" id="PR00411">
    <property type="entry name" value="PNDRDTASEI"/>
</dbReference>
<evidence type="ECO:0000256" key="13">
    <source>
        <dbReference type="RuleBase" id="RU003692"/>
    </source>
</evidence>
<keyword evidence="4 11" id="KW-0274">FAD</keyword>
<evidence type="ECO:0000256" key="10">
    <source>
        <dbReference type="PIRSR" id="PIRSR000350-2"/>
    </source>
</evidence>
<dbReference type="InterPro" id="IPR001100">
    <property type="entry name" value="Pyr_nuc-diS_OxRdtase"/>
</dbReference>
<comment type="catalytic activity">
    <reaction evidence="9 13">
        <text>N(6)-[(R)-dihydrolipoyl]-L-lysyl-[protein] + NAD(+) = N(6)-[(R)-lipoyl]-L-lysyl-[protein] + NADH + H(+)</text>
        <dbReference type="Rhea" id="RHEA:15045"/>
        <dbReference type="Rhea" id="RHEA-COMP:10474"/>
        <dbReference type="Rhea" id="RHEA-COMP:10475"/>
        <dbReference type="ChEBI" id="CHEBI:15378"/>
        <dbReference type="ChEBI" id="CHEBI:57540"/>
        <dbReference type="ChEBI" id="CHEBI:57945"/>
        <dbReference type="ChEBI" id="CHEBI:83099"/>
        <dbReference type="ChEBI" id="CHEBI:83100"/>
        <dbReference type="EC" id="1.8.1.4"/>
    </reaction>
</comment>
<dbReference type="Gene3D" id="3.50.50.60">
    <property type="entry name" value="FAD/NAD(P)-binding domain"/>
    <property type="match status" value="2"/>
</dbReference>
<dbReference type="PANTHER" id="PTHR22912:SF151">
    <property type="entry name" value="DIHYDROLIPOYL DEHYDROGENASE, MITOCHONDRIAL"/>
    <property type="match status" value="1"/>
</dbReference>
<dbReference type="PIRSF" id="PIRSF000350">
    <property type="entry name" value="Mercury_reductase_MerA"/>
    <property type="match status" value="1"/>
</dbReference>